<dbReference type="STRING" id="771875.Ferpe_0223"/>
<protein>
    <submittedName>
        <fullName evidence="2">ABC transporter periplasmic binding protein, thiB subfamily</fullName>
    </submittedName>
</protein>
<keyword evidence="1" id="KW-0732">Signal</keyword>
<organism evidence="2 3">
    <name type="scientific">Fervidobacterium pennivorans (strain DSM 9078 / Ven5)</name>
    <dbReference type="NCBI Taxonomy" id="771875"/>
    <lineage>
        <taxon>Bacteria</taxon>
        <taxon>Thermotogati</taxon>
        <taxon>Thermotogota</taxon>
        <taxon>Thermotogae</taxon>
        <taxon>Thermotogales</taxon>
        <taxon>Fervidobacteriaceae</taxon>
        <taxon>Fervidobacterium</taxon>
    </lineage>
</organism>
<dbReference type="PATRIC" id="fig|771875.3.peg.232"/>
<dbReference type="PANTHER" id="PTHR30006">
    <property type="entry name" value="THIAMINE-BINDING PERIPLASMIC PROTEIN-RELATED"/>
    <property type="match status" value="1"/>
</dbReference>
<keyword evidence="3" id="KW-1185">Reference proteome</keyword>
<evidence type="ECO:0000313" key="3">
    <source>
        <dbReference type="Proteomes" id="UP000007384"/>
    </source>
</evidence>
<dbReference type="eggNOG" id="COG4143">
    <property type="taxonomic scope" value="Bacteria"/>
</dbReference>
<dbReference type="Pfam" id="PF13343">
    <property type="entry name" value="SBP_bac_6"/>
    <property type="match status" value="1"/>
</dbReference>
<dbReference type="GO" id="GO:0030975">
    <property type="term" value="F:thiamine binding"/>
    <property type="evidence" value="ECO:0007669"/>
    <property type="project" value="InterPro"/>
</dbReference>
<dbReference type="RefSeq" id="WP_014450842.1">
    <property type="nucleotide sequence ID" value="NC_017095.1"/>
</dbReference>
<dbReference type="GO" id="GO:0015888">
    <property type="term" value="P:thiamine transport"/>
    <property type="evidence" value="ECO:0007669"/>
    <property type="project" value="InterPro"/>
</dbReference>
<dbReference type="SUPFAM" id="SSF53850">
    <property type="entry name" value="Periplasmic binding protein-like II"/>
    <property type="match status" value="1"/>
</dbReference>
<dbReference type="AlphaFoldDB" id="H9UA31"/>
<reference evidence="2" key="1">
    <citation type="submission" date="2012-03" db="EMBL/GenBank/DDBJ databases">
        <title>Complete sequence of Fervidobacterium pennivorans DSM 9078.</title>
        <authorList>
            <consortium name="US DOE Joint Genome Institute"/>
            <person name="Lucas S."/>
            <person name="Han J."/>
            <person name="Lapidus A."/>
            <person name="Cheng J.-F."/>
            <person name="Goodwin L."/>
            <person name="Pitluck S."/>
            <person name="Peters L."/>
            <person name="Ovchinnikova G."/>
            <person name="Lu M."/>
            <person name="Detter J.C."/>
            <person name="Han C."/>
            <person name="Tapia R."/>
            <person name="Land M."/>
            <person name="Hauser L."/>
            <person name="Kyrpides N."/>
            <person name="Ivanova N."/>
            <person name="Pagani I."/>
            <person name="Noll K.M."/>
            <person name="Woyke T."/>
        </authorList>
    </citation>
    <scope>NUCLEOTIDE SEQUENCE</scope>
    <source>
        <strain evidence="2">DSM 9078</strain>
    </source>
</reference>
<evidence type="ECO:0000256" key="1">
    <source>
        <dbReference type="ARBA" id="ARBA00022729"/>
    </source>
</evidence>
<dbReference type="KEGG" id="fpe:Ferpe_0223"/>
<name>H9UA31_FERPD</name>
<dbReference type="EMBL" id="CP003260">
    <property type="protein sequence ID" value="AFG34374.1"/>
    <property type="molecule type" value="Genomic_DNA"/>
</dbReference>
<dbReference type="HOGENOM" id="CLU_026974_6_0_0"/>
<dbReference type="NCBIfam" id="TIGR01254">
    <property type="entry name" value="sfuA"/>
    <property type="match status" value="1"/>
</dbReference>
<dbReference type="PANTHER" id="PTHR30006:SF2">
    <property type="entry name" value="ABC TRANSPORTER SUBSTRATE-BINDING PROTEIN"/>
    <property type="match status" value="1"/>
</dbReference>
<dbReference type="CDD" id="cd13545">
    <property type="entry name" value="PBP2_TbpA"/>
    <property type="match status" value="1"/>
</dbReference>
<dbReference type="Gene3D" id="3.40.190.10">
    <property type="entry name" value="Periplasmic binding protein-like II"/>
    <property type="match status" value="2"/>
</dbReference>
<gene>
    <name evidence="2" type="ordered locus">Ferpe_0223</name>
</gene>
<dbReference type="Proteomes" id="UP000007384">
    <property type="component" value="Chromosome"/>
</dbReference>
<proteinExistence type="predicted"/>
<dbReference type="InterPro" id="IPR005948">
    <property type="entry name" value="ThiB-like"/>
</dbReference>
<sequence>MKGLLKLTVFFLLTTTVFVFSAELVIYTSDSFAGGIAKVVIPKFEQMYKCKVRVISFGSMGDVLARLIAEKNAPKADVVIGLNPQQLQKAIKENLLQKYRATNSKNLVYKGFINDYGTVYDYGALAMIYNIEKIKNPPKSFKDLLKPEYKGKFVLIDPRTSSTGLTFLMWTIAALGEDGAMDFWKEVKKNVLTFTSGWSAAFKMLETGEADMIVSYATDGAYSMYKYGTIKYMPIIFEEGAYVLEEYAAIVKGAKNLALARAFIEFMLTPDFQKEVPLNQWMFPVIDVQLPEVYKYVPPVNKILRLNPTVNDRLDEILRKWEKAVVG</sequence>
<accession>H9UA31</accession>
<evidence type="ECO:0000313" key="2">
    <source>
        <dbReference type="EMBL" id="AFG34374.1"/>
    </source>
</evidence>